<protein>
    <submittedName>
        <fullName evidence="2">Uncharacterized protein</fullName>
    </submittedName>
</protein>
<evidence type="ECO:0000313" key="2">
    <source>
        <dbReference type="EMBL" id="KAE8277281.1"/>
    </source>
</evidence>
<evidence type="ECO:0000256" key="1">
    <source>
        <dbReference type="SAM" id="MobiDB-lite"/>
    </source>
</evidence>
<name>A0A6G0HE34_LARCR</name>
<proteinExistence type="predicted"/>
<sequence>MSHRLLRRPLPPTKSLPARRASGGALIVDQADGGTRGSSRQDADTPVPRAAPPTPQLPHTSTCLMGGVTQGFPCKPPRPRPKNPLLTLLQSDSRFVAPPPVFCLSDFLQRTPSACRANHHPDLQPERRDGCMSVSLILIRLTDDWLDDQRVY</sequence>
<dbReference type="EMBL" id="REGW02000905">
    <property type="protein sequence ID" value="KAE8277281.1"/>
    <property type="molecule type" value="Genomic_DNA"/>
</dbReference>
<gene>
    <name evidence="2" type="ORF">D5F01_LYC24844</name>
</gene>
<evidence type="ECO:0000313" key="3">
    <source>
        <dbReference type="Proteomes" id="UP000424527"/>
    </source>
</evidence>
<keyword evidence="3" id="KW-1185">Reference proteome</keyword>
<comment type="caution">
    <text evidence="2">The sequence shown here is derived from an EMBL/GenBank/DDBJ whole genome shotgun (WGS) entry which is preliminary data.</text>
</comment>
<dbReference type="AlphaFoldDB" id="A0A6G0HE34"/>
<feature type="region of interest" description="Disordered" evidence="1">
    <location>
        <begin position="1"/>
        <end position="62"/>
    </location>
</feature>
<dbReference type="Proteomes" id="UP000424527">
    <property type="component" value="Unassembled WGS sequence"/>
</dbReference>
<accession>A0A6G0HE34</accession>
<reference evidence="2 3" key="1">
    <citation type="submission" date="2019-07" db="EMBL/GenBank/DDBJ databases">
        <title>Chromosome genome assembly for large yellow croaker.</title>
        <authorList>
            <person name="Xiao S."/>
        </authorList>
    </citation>
    <scope>NUCLEOTIDE SEQUENCE [LARGE SCALE GENOMIC DNA]</scope>
    <source>
        <strain evidence="2">JMULYC20181020</strain>
        <tissue evidence="2">Muscle</tissue>
    </source>
</reference>
<organism evidence="2 3">
    <name type="scientific">Larimichthys crocea</name>
    <name type="common">Large yellow croaker</name>
    <name type="synonym">Pseudosciaena crocea</name>
    <dbReference type="NCBI Taxonomy" id="215358"/>
    <lineage>
        <taxon>Eukaryota</taxon>
        <taxon>Metazoa</taxon>
        <taxon>Chordata</taxon>
        <taxon>Craniata</taxon>
        <taxon>Vertebrata</taxon>
        <taxon>Euteleostomi</taxon>
        <taxon>Actinopterygii</taxon>
        <taxon>Neopterygii</taxon>
        <taxon>Teleostei</taxon>
        <taxon>Neoteleostei</taxon>
        <taxon>Acanthomorphata</taxon>
        <taxon>Eupercaria</taxon>
        <taxon>Sciaenidae</taxon>
        <taxon>Larimichthys</taxon>
    </lineage>
</organism>